<keyword evidence="6 8" id="KW-0449">Lipoprotein</keyword>
<keyword evidence="9" id="KW-1185">Reference proteome</keyword>
<evidence type="ECO:0000256" key="6">
    <source>
        <dbReference type="ARBA" id="ARBA00023288"/>
    </source>
</evidence>
<evidence type="ECO:0000256" key="4">
    <source>
        <dbReference type="ARBA" id="ARBA00023139"/>
    </source>
</evidence>
<keyword evidence="5" id="KW-0998">Cell outer membrane</keyword>
<comment type="caution">
    <text evidence="8">The sequence shown here is derived from an EMBL/GenBank/DDBJ whole genome shotgun (WGS) entry which is preliminary data.</text>
</comment>
<proteinExistence type="predicted"/>
<evidence type="ECO:0000256" key="5">
    <source>
        <dbReference type="ARBA" id="ARBA00023237"/>
    </source>
</evidence>
<keyword evidence="2 7" id="KW-0732">Signal</keyword>
<protein>
    <submittedName>
        <fullName evidence="8">Lipoprotein</fullName>
    </submittedName>
</protein>
<organism evidence="8 9">
    <name type="scientific">Dyella halodurans</name>
    <dbReference type="NCBI Taxonomy" id="1920171"/>
    <lineage>
        <taxon>Bacteria</taxon>
        <taxon>Pseudomonadati</taxon>
        <taxon>Pseudomonadota</taxon>
        <taxon>Gammaproteobacteria</taxon>
        <taxon>Lysobacterales</taxon>
        <taxon>Rhodanobacteraceae</taxon>
        <taxon>Dyella</taxon>
    </lineage>
</organism>
<dbReference type="RefSeq" id="WP_266151996.1">
    <property type="nucleotide sequence ID" value="NZ_CP064028.1"/>
</dbReference>
<evidence type="ECO:0000256" key="2">
    <source>
        <dbReference type="ARBA" id="ARBA00022729"/>
    </source>
</evidence>
<evidence type="ECO:0000256" key="7">
    <source>
        <dbReference type="SAM" id="SignalP"/>
    </source>
</evidence>
<dbReference type="NCBIfam" id="NF047847">
    <property type="entry name" value="SS_mature_LptM"/>
    <property type="match status" value="1"/>
</dbReference>
<feature type="signal peptide" evidence="7">
    <location>
        <begin position="1"/>
        <end position="18"/>
    </location>
</feature>
<dbReference type="InterPro" id="IPR032831">
    <property type="entry name" value="LptM_cons"/>
</dbReference>
<evidence type="ECO:0000256" key="1">
    <source>
        <dbReference type="ARBA" id="ARBA00004459"/>
    </source>
</evidence>
<reference evidence="9" key="1">
    <citation type="journal article" date="2019" name="Int. J. Syst. Evol. Microbiol.">
        <title>The Global Catalogue of Microorganisms (GCM) 10K type strain sequencing project: providing services to taxonomists for standard genome sequencing and annotation.</title>
        <authorList>
            <consortium name="The Broad Institute Genomics Platform"/>
            <consortium name="The Broad Institute Genome Sequencing Center for Infectious Disease"/>
            <person name="Wu L."/>
            <person name="Ma J."/>
        </authorList>
    </citation>
    <scope>NUCLEOTIDE SEQUENCE [LARGE SCALE GENOMIC DNA]</scope>
    <source>
        <strain evidence="9">CCM 4481</strain>
    </source>
</reference>
<keyword evidence="4" id="KW-0564">Palmitate</keyword>
<name>A0ABV9BY50_9GAMM</name>
<evidence type="ECO:0000313" key="8">
    <source>
        <dbReference type="EMBL" id="MFC4525644.1"/>
    </source>
</evidence>
<gene>
    <name evidence="8" type="ORF">ACFO5W_03235</name>
</gene>
<dbReference type="Pfam" id="PF13627">
    <property type="entry name" value="LptM_cons"/>
    <property type="match status" value="1"/>
</dbReference>
<evidence type="ECO:0000313" key="9">
    <source>
        <dbReference type="Proteomes" id="UP001595961"/>
    </source>
</evidence>
<sequence length="123" mass="13128">MRRSLLLLPLCTTFVLLAACGNKGPLYMPPKTTPAPAAATVHPAAAAAPAPAAQAPVHGYVTDMKAFDAFIATHPTPAQFQTTYPDVQLVMPGEITTMEFRTNNSRYFPEQDATGHIVGGTFR</sequence>
<dbReference type="Proteomes" id="UP001595961">
    <property type="component" value="Unassembled WGS sequence"/>
</dbReference>
<dbReference type="PROSITE" id="PS51257">
    <property type="entry name" value="PROKAR_LIPOPROTEIN"/>
    <property type="match status" value="1"/>
</dbReference>
<feature type="chain" id="PRO_5047067645" evidence="7">
    <location>
        <begin position="19"/>
        <end position="123"/>
    </location>
</feature>
<accession>A0ABV9BY50</accession>
<dbReference type="EMBL" id="JBHSGA010000004">
    <property type="protein sequence ID" value="MFC4525644.1"/>
    <property type="molecule type" value="Genomic_DNA"/>
</dbReference>
<keyword evidence="3" id="KW-0472">Membrane</keyword>
<evidence type="ECO:0000256" key="3">
    <source>
        <dbReference type="ARBA" id="ARBA00023136"/>
    </source>
</evidence>
<comment type="subcellular location">
    <subcellularLocation>
        <location evidence="1">Cell outer membrane</location>
        <topology evidence="1">Lipid-anchor</topology>
    </subcellularLocation>
</comment>